<keyword evidence="1" id="KW-0808">Transferase</keyword>
<dbReference type="SUPFAM" id="SSF55729">
    <property type="entry name" value="Acyl-CoA N-acyltransferases (Nat)"/>
    <property type="match status" value="1"/>
</dbReference>
<comment type="caution">
    <text evidence="6">The sequence shown here is derived from an EMBL/GenBank/DDBJ whole genome shotgun (WGS) entry which is preliminary data.</text>
</comment>
<evidence type="ECO:0000256" key="3">
    <source>
        <dbReference type="ARBA" id="ARBA00024025"/>
    </source>
</evidence>
<sequence>MHTTLKPSHYSRYTRPGLCLLTGFTSLVGPTEKQDKVTKKFSESSISSNTQSNTNAQSRSNTKSEFNSNSNSNSKSNTQFKSNTKSEIKSKSNTNGHGNRGYIAMLSVDKRYRKRGIARTLVKISMEAMKLDGVEEITLETEHDNAPALSLYESLGFIREKRLYRFYLNGKDAFRLVLGVPALEDELELEDEDGEEIPSNSSNFGSGRRGQGEMKMGTGTGTGMRRYTRRRPVVDGYDEDEGDEEGDGGYQDDEDEDGEENMDTKEEEEGIEDGGF</sequence>
<dbReference type="PANTHER" id="PTHR45896:SF1">
    <property type="entry name" value="N-ALPHA-ACETYLTRANSFERASE 30"/>
    <property type="match status" value="1"/>
</dbReference>
<dbReference type="Proteomes" id="UP001142393">
    <property type="component" value="Unassembled WGS sequence"/>
</dbReference>
<name>A0A9W8TWR3_9AGAR</name>
<evidence type="ECO:0000313" key="7">
    <source>
        <dbReference type="Proteomes" id="UP001142393"/>
    </source>
</evidence>
<evidence type="ECO:0000313" key="6">
    <source>
        <dbReference type="EMBL" id="KAJ3742995.1"/>
    </source>
</evidence>
<dbReference type="InterPro" id="IPR044542">
    <property type="entry name" value="NAA30-like"/>
</dbReference>
<dbReference type="InterPro" id="IPR000182">
    <property type="entry name" value="GNAT_dom"/>
</dbReference>
<dbReference type="EMBL" id="JANVFU010000009">
    <property type="protein sequence ID" value="KAJ3742995.1"/>
    <property type="molecule type" value="Genomic_DNA"/>
</dbReference>
<evidence type="ECO:0000259" key="5">
    <source>
        <dbReference type="PROSITE" id="PS51186"/>
    </source>
</evidence>
<evidence type="ECO:0000256" key="4">
    <source>
        <dbReference type="SAM" id="MobiDB-lite"/>
    </source>
</evidence>
<dbReference type="GO" id="GO:0031417">
    <property type="term" value="C:NatC complex"/>
    <property type="evidence" value="ECO:0007669"/>
    <property type="project" value="TreeGrafter"/>
</dbReference>
<dbReference type="CDD" id="cd04301">
    <property type="entry name" value="NAT_SF"/>
    <property type="match status" value="1"/>
</dbReference>
<protein>
    <recommendedName>
        <fullName evidence="5">N-acetyltransferase domain-containing protein</fullName>
    </recommendedName>
</protein>
<dbReference type="Gene3D" id="3.40.630.30">
    <property type="match status" value="1"/>
</dbReference>
<dbReference type="InterPro" id="IPR016181">
    <property type="entry name" value="Acyl_CoA_acyltransferase"/>
</dbReference>
<reference evidence="6 7" key="1">
    <citation type="journal article" date="2023" name="Proc. Natl. Acad. Sci. U.S.A.">
        <title>A global phylogenomic analysis of the shiitake genus Lentinula.</title>
        <authorList>
            <person name="Sierra-Patev S."/>
            <person name="Min B."/>
            <person name="Naranjo-Ortiz M."/>
            <person name="Looney B."/>
            <person name="Konkel Z."/>
            <person name="Slot J.C."/>
            <person name="Sakamoto Y."/>
            <person name="Steenwyk J.L."/>
            <person name="Rokas A."/>
            <person name="Carro J."/>
            <person name="Camarero S."/>
            <person name="Ferreira P."/>
            <person name="Molpeceres G."/>
            <person name="Ruiz-Duenas F.J."/>
            <person name="Serrano A."/>
            <person name="Henrissat B."/>
            <person name="Drula E."/>
            <person name="Hughes K.W."/>
            <person name="Mata J.L."/>
            <person name="Ishikawa N.K."/>
            <person name="Vargas-Isla R."/>
            <person name="Ushijima S."/>
            <person name="Smith C.A."/>
            <person name="Donoghue J."/>
            <person name="Ahrendt S."/>
            <person name="Andreopoulos W."/>
            <person name="He G."/>
            <person name="LaButti K."/>
            <person name="Lipzen A."/>
            <person name="Ng V."/>
            <person name="Riley R."/>
            <person name="Sandor L."/>
            <person name="Barry K."/>
            <person name="Martinez A.T."/>
            <person name="Xiao Y."/>
            <person name="Gibbons J.G."/>
            <person name="Terashima K."/>
            <person name="Grigoriev I.V."/>
            <person name="Hibbett D."/>
        </authorList>
    </citation>
    <scope>NUCLEOTIDE SEQUENCE [LARGE SCALE GENOMIC DNA]</scope>
    <source>
        <strain evidence="6 7">TFB7810</strain>
    </source>
</reference>
<proteinExistence type="inferred from homology"/>
<feature type="region of interest" description="Disordered" evidence="4">
    <location>
        <begin position="189"/>
        <end position="276"/>
    </location>
</feature>
<keyword evidence="2" id="KW-0012">Acyltransferase</keyword>
<feature type="region of interest" description="Disordered" evidence="4">
    <location>
        <begin position="32"/>
        <end position="100"/>
    </location>
</feature>
<dbReference type="AlphaFoldDB" id="A0A9W8TWR3"/>
<dbReference type="PANTHER" id="PTHR45896">
    <property type="entry name" value="N-ALPHA-ACETYLTRANSFERASE 30"/>
    <property type="match status" value="1"/>
</dbReference>
<feature type="compositionally biased region" description="Low complexity" evidence="4">
    <location>
        <begin position="43"/>
        <end position="83"/>
    </location>
</feature>
<dbReference type="GO" id="GO:0004596">
    <property type="term" value="F:protein-N-terminal amino-acid acetyltransferase activity"/>
    <property type="evidence" value="ECO:0007669"/>
    <property type="project" value="InterPro"/>
</dbReference>
<keyword evidence="7" id="KW-1185">Reference proteome</keyword>
<dbReference type="Pfam" id="PF00583">
    <property type="entry name" value="Acetyltransf_1"/>
    <property type="match status" value="1"/>
</dbReference>
<feature type="domain" description="N-acetyltransferase" evidence="5">
    <location>
        <begin position="36"/>
        <end position="181"/>
    </location>
</feature>
<feature type="compositionally biased region" description="Acidic residues" evidence="4">
    <location>
        <begin position="236"/>
        <end position="276"/>
    </location>
</feature>
<evidence type="ECO:0000256" key="2">
    <source>
        <dbReference type="ARBA" id="ARBA00023315"/>
    </source>
</evidence>
<organism evidence="6 7">
    <name type="scientific">Lentinula detonsa</name>
    <dbReference type="NCBI Taxonomy" id="2804962"/>
    <lineage>
        <taxon>Eukaryota</taxon>
        <taxon>Fungi</taxon>
        <taxon>Dikarya</taxon>
        <taxon>Basidiomycota</taxon>
        <taxon>Agaricomycotina</taxon>
        <taxon>Agaricomycetes</taxon>
        <taxon>Agaricomycetidae</taxon>
        <taxon>Agaricales</taxon>
        <taxon>Marasmiineae</taxon>
        <taxon>Omphalotaceae</taxon>
        <taxon>Lentinula</taxon>
    </lineage>
</organism>
<dbReference type="PROSITE" id="PS51186">
    <property type="entry name" value="GNAT"/>
    <property type="match status" value="1"/>
</dbReference>
<evidence type="ECO:0000256" key="1">
    <source>
        <dbReference type="ARBA" id="ARBA00022679"/>
    </source>
</evidence>
<feature type="compositionally biased region" description="Basic and acidic residues" evidence="4">
    <location>
        <begin position="32"/>
        <end position="42"/>
    </location>
</feature>
<comment type="similarity">
    <text evidence="3">Belongs to the acetyltransferase family. MAK3 subfamily.</text>
</comment>
<gene>
    <name evidence="6" type="ORF">DFH05DRAFT_1621486</name>
</gene>
<accession>A0A9W8TWR3</accession>